<evidence type="ECO:0000259" key="1">
    <source>
        <dbReference type="Pfam" id="PF05134"/>
    </source>
</evidence>
<dbReference type="AlphaFoldDB" id="A0A059G5N7"/>
<dbReference type="Gene3D" id="3.30.1360.100">
    <property type="entry name" value="General secretion pathway protein M, EpsM"/>
    <property type="match status" value="1"/>
</dbReference>
<dbReference type="EMBL" id="ARYL01000020">
    <property type="protein sequence ID" value="KDA01870.1"/>
    <property type="molecule type" value="Genomic_DNA"/>
</dbReference>
<dbReference type="GO" id="GO:0015627">
    <property type="term" value="C:type II protein secretion system complex"/>
    <property type="evidence" value="ECO:0007669"/>
    <property type="project" value="InterPro"/>
</dbReference>
<dbReference type="eggNOG" id="COG3297">
    <property type="taxonomic scope" value="Bacteria"/>
</dbReference>
<dbReference type="Gene3D" id="3.30.420.380">
    <property type="match status" value="1"/>
</dbReference>
<dbReference type="GO" id="GO:0009276">
    <property type="term" value="C:Gram-negative-bacterium-type cell wall"/>
    <property type="evidence" value="ECO:0007669"/>
    <property type="project" value="InterPro"/>
</dbReference>
<dbReference type="Pfam" id="PF05134">
    <property type="entry name" value="T2SSL"/>
    <property type="match status" value="1"/>
</dbReference>
<dbReference type="InterPro" id="IPR043129">
    <property type="entry name" value="ATPase_NBD"/>
</dbReference>
<dbReference type="InterPro" id="IPR007812">
    <property type="entry name" value="T2SS_protein-GspL"/>
</dbReference>
<evidence type="ECO:0000313" key="2">
    <source>
        <dbReference type="EMBL" id="KDA01870.1"/>
    </source>
</evidence>
<organism evidence="2 3">
    <name type="scientific">Hyphomonas oceanitis SCH89</name>
    <dbReference type="NCBI Taxonomy" id="1280953"/>
    <lineage>
        <taxon>Bacteria</taxon>
        <taxon>Pseudomonadati</taxon>
        <taxon>Pseudomonadota</taxon>
        <taxon>Alphaproteobacteria</taxon>
        <taxon>Hyphomonadales</taxon>
        <taxon>Hyphomonadaceae</taxon>
        <taxon>Hyphomonas</taxon>
    </lineage>
</organism>
<name>A0A059G5N7_9PROT</name>
<evidence type="ECO:0000313" key="3">
    <source>
        <dbReference type="Proteomes" id="UP000024942"/>
    </source>
</evidence>
<keyword evidence="3" id="KW-1185">Reference proteome</keyword>
<dbReference type="OrthoDB" id="7432052at2"/>
<protein>
    <submittedName>
        <fullName evidence="2">General secretion pathway L</fullName>
    </submittedName>
</protein>
<dbReference type="PATRIC" id="fig|1280953.3.peg.2651"/>
<dbReference type="RefSeq" id="WP_051624864.1">
    <property type="nucleotide sequence ID" value="NZ_ARYL01000020.1"/>
</dbReference>
<proteinExistence type="predicted"/>
<dbReference type="InterPro" id="IPR024230">
    <property type="entry name" value="GspL_cyto_dom"/>
</dbReference>
<comment type="caution">
    <text evidence="2">The sequence shown here is derived from an EMBL/GenBank/DDBJ whole genome shotgun (WGS) entry which is preliminary data.</text>
</comment>
<dbReference type="Proteomes" id="UP000024942">
    <property type="component" value="Unassembled WGS sequence"/>
</dbReference>
<gene>
    <name evidence="2" type="ORF">HOC_13174</name>
</gene>
<dbReference type="GO" id="GO:0015628">
    <property type="term" value="P:protein secretion by the type II secretion system"/>
    <property type="evidence" value="ECO:0007669"/>
    <property type="project" value="InterPro"/>
</dbReference>
<accession>A0A059G5N7</accession>
<dbReference type="CDD" id="cd24017">
    <property type="entry name" value="ASKHA_T2SSL_N"/>
    <property type="match status" value="1"/>
</dbReference>
<sequence>MQPARGVAEPTDGEMEPPGLRSCGGNLPILLDPNIMLVPSERVRLAAVALPLKRADQRRASLPFAMEPFLGEPIEQCHFATGGQLEDGRYLACAVNADQMALWAKAVETSAGTALIVPDVLVLPIPPFGVWHVARLGERVLVRLPDGSGFATRIPLLPIFAKADGSPECRIILDQNGPSSEAVSLSWPARADLLNLRQGLFAARVSSAARSLNLAAITGLVLVMLTSLIASGDLLALQHIAHNREARLIADFRERFPETPVGTGLIAAIDAMNSRTLARPPDLFLSTLSATSLALQDEPSVSVQTMAFTQAARRLDLSIETDSLDTFQSLESRLDQSGIAADLGAATSVPGGAEGRLSVIVKDVPQ</sequence>
<reference evidence="2 3" key="1">
    <citation type="journal article" date="2014" name="Antonie Van Leeuwenhoek">
        <title>Hyphomonas beringensis sp. nov. and Hyphomonas chukchiensis sp. nov., isolated from surface seawater of the Bering Sea and Chukchi Sea.</title>
        <authorList>
            <person name="Li C."/>
            <person name="Lai Q."/>
            <person name="Li G."/>
            <person name="Dong C."/>
            <person name="Wang J."/>
            <person name="Liao Y."/>
            <person name="Shao Z."/>
        </authorList>
    </citation>
    <scope>NUCLEOTIDE SEQUENCE [LARGE SCALE GENOMIC DNA]</scope>
    <source>
        <strain evidence="2 3">SCH89</strain>
    </source>
</reference>
<dbReference type="STRING" id="1280953.HOC_13174"/>
<feature type="domain" description="GspL cytoplasmic actin-ATPase-like" evidence="1">
    <location>
        <begin position="36"/>
        <end position="164"/>
    </location>
</feature>
<dbReference type="SUPFAM" id="SSF53067">
    <property type="entry name" value="Actin-like ATPase domain"/>
    <property type="match status" value="1"/>
</dbReference>
<dbReference type="NCBIfam" id="TIGR01709">
    <property type="entry name" value="typeII_sec_gspL"/>
    <property type="match status" value="1"/>
</dbReference>
<dbReference type="PIRSF" id="PIRSF015761">
    <property type="entry name" value="Protein_L"/>
    <property type="match status" value="1"/>
</dbReference>